<feature type="domain" description="C2H2-type" evidence="6">
    <location>
        <begin position="50"/>
        <end position="78"/>
    </location>
</feature>
<dbReference type="InterPro" id="IPR013087">
    <property type="entry name" value="Znf_C2H2_type"/>
</dbReference>
<keyword evidence="1" id="KW-0479">Metal-binding</keyword>
<evidence type="ECO:0000259" key="6">
    <source>
        <dbReference type="PROSITE" id="PS50157"/>
    </source>
</evidence>
<reference evidence="7 8" key="2">
    <citation type="journal article" date="2019" name="G3 (Bethesda)">
        <title>Hybrid Assembly of the Genome of the Entomopathogenic Nematode Steinernema carpocapsae Identifies the X-Chromosome.</title>
        <authorList>
            <person name="Serra L."/>
            <person name="Macchietto M."/>
            <person name="Macias-Munoz A."/>
            <person name="McGill C.J."/>
            <person name="Rodriguez I.M."/>
            <person name="Rodriguez B."/>
            <person name="Murad R."/>
            <person name="Mortazavi A."/>
        </authorList>
    </citation>
    <scope>NUCLEOTIDE SEQUENCE [LARGE SCALE GENOMIC DNA]</scope>
    <source>
        <strain evidence="7 8">ALL</strain>
    </source>
</reference>
<dbReference type="GO" id="GO:0010468">
    <property type="term" value="P:regulation of gene expression"/>
    <property type="evidence" value="ECO:0007669"/>
    <property type="project" value="TreeGrafter"/>
</dbReference>
<evidence type="ECO:0000256" key="4">
    <source>
        <dbReference type="ARBA" id="ARBA00022833"/>
    </source>
</evidence>
<protein>
    <recommendedName>
        <fullName evidence="6">C2H2-type domain-containing protein</fullName>
    </recommendedName>
</protein>
<feature type="domain" description="C2H2-type" evidence="6">
    <location>
        <begin position="22"/>
        <end position="49"/>
    </location>
</feature>
<evidence type="ECO:0000256" key="3">
    <source>
        <dbReference type="ARBA" id="ARBA00022771"/>
    </source>
</evidence>
<reference evidence="7 8" key="1">
    <citation type="journal article" date="2015" name="Genome Biol.">
        <title>Comparative genomics of Steinernema reveals deeply conserved gene regulatory networks.</title>
        <authorList>
            <person name="Dillman A.R."/>
            <person name="Macchietto M."/>
            <person name="Porter C.F."/>
            <person name="Rogers A."/>
            <person name="Williams B."/>
            <person name="Antoshechkin I."/>
            <person name="Lee M.M."/>
            <person name="Goodwin Z."/>
            <person name="Lu X."/>
            <person name="Lewis E.E."/>
            <person name="Goodrich-Blair H."/>
            <person name="Stock S.P."/>
            <person name="Adams B.J."/>
            <person name="Sternberg P.W."/>
            <person name="Mortazavi A."/>
        </authorList>
    </citation>
    <scope>NUCLEOTIDE SEQUENCE [LARGE SCALE GENOMIC DNA]</scope>
    <source>
        <strain evidence="7 8">ALL</strain>
    </source>
</reference>
<evidence type="ECO:0000313" key="8">
    <source>
        <dbReference type="Proteomes" id="UP000298663"/>
    </source>
</evidence>
<keyword evidence="2" id="KW-0677">Repeat</keyword>
<dbReference type="InterPro" id="IPR036236">
    <property type="entry name" value="Znf_C2H2_sf"/>
</dbReference>
<name>A0A4U5LXF3_STECR</name>
<keyword evidence="4" id="KW-0862">Zinc</keyword>
<keyword evidence="3 5" id="KW-0863">Zinc-finger</keyword>
<dbReference type="PROSITE" id="PS50157">
    <property type="entry name" value="ZINC_FINGER_C2H2_2"/>
    <property type="match status" value="2"/>
</dbReference>
<dbReference type="PANTHER" id="PTHR24403:SF67">
    <property type="entry name" value="FI01116P-RELATED"/>
    <property type="match status" value="1"/>
</dbReference>
<dbReference type="STRING" id="34508.A0A4U5LXF3"/>
<evidence type="ECO:0000256" key="1">
    <source>
        <dbReference type="ARBA" id="ARBA00022723"/>
    </source>
</evidence>
<dbReference type="OrthoDB" id="6077919at2759"/>
<sequence length="225" mass="25453">MLGAVSRNTIISSAPQTSIGKWKCKLCNKFLSSKRSYDEHLNIHSESRPYQCKECDYASASQMTLRRHTLRKHRPKQSWGYRCPYCTEKYMEPASYQHHVVTKHMGRSATFGCPARECPFITKSSKNFHAHYKKHVIPYSDGTPRHLELREDANLLRFLVDDDCGAGFGRRLRQPVIHRVKDVTSVARGFISACSSAANSKQHRCQASCTATTINVDVASSAKAE</sequence>
<keyword evidence="8" id="KW-1185">Reference proteome</keyword>
<evidence type="ECO:0000256" key="2">
    <source>
        <dbReference type="ARBA" id="ARBA00022737"/>
    </source>
</evidence>
<dbReference type="SUPFAM" id="SSF57667">
    <property type="entry name" value="beta-beta-alpha zinc fingers"/>
    <property type="match status" value="1"/>
</dbReference>
<organism evidence="7 8">
    <name type="scientific">Steinernema carpocapsae</name>
    <name type="common">Entomopathogenic nematode</name>
    <dbReference type="NCBI Taxonomy" id="34508"/>
    <lineage>
        <taxon>Eukaryota</taxon>
        <taxon>Metazoa</taxon>
        <taxon>Ecdysozoa</taxon>
        <taxon>Nematoda</taxon>
        <taxon>Chromadorea</taxon>
        <taxon>Rhabditida</taxon>
        <taxon>Tylenchina</taxon>
        <taxon>Panagrolaimomorpha</taxon>
        <taxon>Strongyloidoidea</taxon>
        <taxon>Steinernematidae</taxon>
        <taxon>Steinernema</taxon>
    </lineage>
</organism>
<dbReference type="InterPro" id="IPR050688">
    <property type="entry name" value="Zinc_finger/UBP_domain"/>
</dbReference>
<dbReference type="PROSITE" id="PS00028">
    <property type="entry name" value="ZINC_FINGER_C2H2_1"/>
    <property type="match status" value="2"/>
</dbReference>
<dbReference type="AlphaFoldDB" id="A0A4U5LXF3"/>
<dbReference type="SMART" id="SM00355">
    <property type="entry name" value="ZnF_C2H2"/>
    <property type="match status" value="4"/>
</dbReference>
<dbReference type="EMBL" id="AZBU02000011">
    <property type="protein sequence ID" value="TKR60890.1"/>
    <property type="molecule type" value="Genomic_DNA"/>
</dbReference>
<dbReference type="PANTHER" id="PTHR24403">
    <property type="entry name" value="ZINC FINGER PROTEIN"/>
    <property type="match status" value="1"/>
</dbReference>
<accession>A0A4U5LXF3</accession>
<gene>
    <name evidence="7" type="ORF">L596_028072</name>
</gene>
<evidence type="ECO:0000313" key="7">
    <source>
        <dbReference type="EMBL" id="TKR60890.1"/>
    </source>
</evidence>
<dbReference type="GO" id="GO:0008270">
    <property type="term" value="F:zinc ion binding"/>
    <property type="evidence" value="ECO:0007669"/>
    <property type="project" value="UniProtKB-KW"/>
</dbReference>
<proteinExistence type="predicted"/>
<dbReference type="Gene3D" id="3.30.160.60">
    <property type="entry name" value="Classic Zinc Finger"/>
    <property type="match status" value="2"/>
</dbReference>
<dbReference type="GO" id="GO:0005634">
    <property type="term" value="C:nucleus"/>
    <property type="evidence" value="ECO:0007669"/>
    <property type="project" value="TreeGrafter"/>
</dbReference>
<comment type="caution">
    <text evidence="7">The sequence shown here is derived from an EMBL/GenBank/DDBJ whole genome shotgun (WGS) entry which is preliminary data.</text>
</comment>
<dbReference type="Pfam" id="PF00096">
    <property type="entry name" value="zf-C2H2"/>
    <property type="match status" value="1"/>
</dbReference>
<evidence type="ECO:0000256" key="5">
    <source>
        <dbReference type="PROSITE-ProRule" id="PRU00042"/>
    </source>
</evidence>
<dbReference type="Proteomes" id="UP000298663">
    <property type="component" value="Unassembled WGS sequence"/>
</dbReference>